<dbReference type="EMBL" id="JBHMBK010000045">
    <property type="protein sequence ID" value="MFB9690025.1"/>
    <property type="molecule type" value="Genomic_DNA"/>
</dbReference>
<comment type="caution">
    <text evidence="2">The sequence shown here is derived from an EMBL/GenBank/DDBJ whole genome shotgun (WGS) entry which is preliminary data.</text>
</comment>
<dbReference type="GO" id="GO:0016787">
    <property type="term" value="F:hydrolase activity"/>
    <property type="evidence" value="ECO:0007669"/>
    <property type="project" value="UniProtKB-KW"/>
</dbReference>
<accession>A0ABV5UIC3</accession>
<evidence type="ECO:0000313" key="2">
    <source>
        <dbReference type="EMBL" id="MFB9690025.1"/>
    </source>
</evidence>
<dbReference type="InterPro" id="IPR011047">
    <property type="entry name" value="Quinoprotein_ADH-like_sf"/>
</dbReference>
<proteinExistence type="predicted"/>
<evidence type="ECO:0000259" key="1">
    <source>
        <dbReference type="Pfam" id="PF00561"/>
    </source>
</evidence>
<dbReference type="Pfam" id="PF00561">
    <property type="entry name" value="Abhydrolase_1"/>
    <property type="match status" value="1"/>
</dbReference>
<feature type="domain" description="AB hydrolase-1" evidence="1">
    <location>
        <begin position="336"/>
        <end position="457"/>
    </location>
</feature>
<dbReference type="SUPFAM" id="SSF53474">
    <property type="entry name" value="alpha/beta-Hydrolases"/>
    <property type="match status" value="1"/>
</dbReference>
<dbReference type="RefSeq" id="WP_378204746.1">
    <property type="nucleotide sequence ID" value="NZ_JBHMBK010000045.1"/>
</dbReference>
<dbReference type="InterPro" id="IPR029058">
    <property type="entry name" value="AB_hydrolase_fold"/>
</dbReference>
<dbReference type="Proteomes" id="UP001589535">
    <property type="component" value="Unassembled WGS sequence"/>
</dbReference>
<evidence type="ECO:0000313" key="3">
    <source>
        <dbReference type="Proteomes" id="UP001589535"/>
    </source>
</evidence>
<keyword evidence="3" id="KW-1185">Reference proteome</keyword>
<dbReference type="Gene3D" id="3.40.50.1820">
    <property type="entry name" value="alpha/beta hydrolase"/>
    <property type="match status" value="1"/>
</dbReference>
<reference evidence="2 3" key="1">
    <citation type="submission" date="2024-09" db="EMBL/GenBank/DDBJ databases">
        <authorList>
            <person name="Sun Q."/>
            <person name="Mori K."/>
        </authorList>
    </citation>
    <scope>NUCLEOTIDE SEQUENCE [LARGE SCALE GENOMIC DNA]</scope>
    <source>
        <strain evidence="2 3">JCM 13852</strain>
    </source>
</reference>
<sequence>MTEATRLVTDLPDRSDAVISGLSDAFRRSQVDYLPNSVCWYRDRWLVSTDAWGDRRVGQFDPDARRWTEFPAPAGWIRRPMSAGGDRLSVLWHEHHADDGRQLALRDGRWDVLEENVEESGITDWDGRRVAHRSRAGNAAVLTAAGEPVQVTAQPDGKSALTGPGWQIGVPRGATVSHLSPSPDREAVLAVIRGGASYQLVVIAGGTGRVLSPQPLRKVVLPSSAWLDDTRVVLCAEEWPSIVPYVWDWASGRVEPVWAPGTTGSVRSVAVAPDGTCAAAVGTPTLPRTLRALDDTSFSEPASGGEVRAVVVRRGEQLLPCLVHEPLAACRGTAFFVPGGPHVPMWGEFTALTTALNEQGWRVVRVNLSSSGLRQPEYRPKGPVRFGVDDVADLGVVIEELADGPVVTMGMSYGGYVAALAGELSDRCAGVALLGGFLHHDDLAGTAHPGVRQFAGVAFAGRAPLGADRLRKRYFIAHGELDERIPMPAVRRHLDRMDQQATFVELDGEGHAIRTDRGARLAYPPLMEWMNDVRGGRAPASGRRVRDGVEES</sequence>
<dbReference type="SUPFAM" id="SSF50998">
    <property type="entry name" value="Quinoprotein alcohol dehydrogenase-like"/>
    <property type="match status" value="1"/>
</dbReference>
<name>A0ABV5UIC3_9PSEU</name>
<dbReference type="EC" id="3.4.-.-" evidence="2"/>
<organism evidence="2 3">
    <name type="scientific">Amycolatopsis plumensis</name>
    <dbReference type="NCBI Taxonomy" id="236508"/>
    <lineage>
        <taxon>Bacteria</taxon>
        <taxon>Bacillati</taxon>
        <taxon>Actinomycetota</taxon>
        <taxon>Actinomycetes</taxon>
        <taxon>Pseudonocardiales</taxon>
        <taxon>Pseudonocardiaceae</taxon>
        <taxon>Amycolatopsis</taxon>
    </lineage>
</organism>
<keyword evidence="2" id="KW-0378">Hydrolase</keyword>
<gene>
    <name evidence="2" type="ORF">ACFFTO_38120</name>
</gene>
<protein>
    <submittedName>
        <fullName evidence="2">Alpha/beta hydrolase family protein</fullName>
        <ecNumber evidence="2">3.4.-.-</ecNumber>
    </submittedName>
</protein>
<dbReference type="InterPro" id="IPR000073">
    <property type="entry name" value="AB_hydrolase_1"/>
</dbReference>